<proteinExistence type="predicted"/>
<gene>
    <name evidence="1" type="ORF">BV22DRAFT_1042390</name>
</gene>
<dbReference type="EMBL" id="MU267106">
    <property type="protein sequence ID" value="KAH7917355.1"/>
    <property type="molecule type" value="Genomic_DNA"/>
</dbReference>
<comment type="caution">
    <text evidence="1">The sequence shown here is derived from an EMBL/GenBank/DDBJ whole genome shotgun (WGS) entry which is preliminary data.</text>
</comment>
<organism evidence="1 2">
    <name type="scientific">Leucogyrophana mollusca</name>
    <dbReference type="NCBI Taxonomy" id="85980"/>
    <lineage>
        <taxon>Eukaryota</taxon>
        <taxon>Fungi</taxon>
        <taxon>Dikarya</taxon>
        <taxon>Basidiomycota</taxon>
        <taxon>Agaricomycotina</taxon>
        <taxon>Agaricomycetes</taxon>
        <taxon>Agaricomycetidae</taxon>
        <taxon>Boletales</taxon>
        <taxon>Boletales incertae sedis</taxon>
        <taxon>Leucogyrophana</taxon>
    </lineage>
</organism>
<protein>
    <submittedName>
        <fullName evidence="1">Uncharacterized protein</fullName>
    </submittedName>
</protein>
<reference evidence="1" key="1">
    <citation type="journal article" date="2021" name="New Phytol.">
        <title>Evolutionary innovations through gain and loss of genes in the ectomycorrhizal Boletales.</title>
        <authorList>
            <person name="Wu G."/>
            <person name="Miyauchi S."/>
            <person name="Morin E."/>
            <person name="Kuo A."/>
            <person name="Drula E."/>
            <person name="Varga T."/>
            <person name="Kohler A."/>
            <person name="Feng B."/>
            <person name="Cao Y."/>
            <person name="Lipzen A."/>
            <person name="Daum C."/>
            <person name="Hundley H."/>
            <person name="Pangilinan J."/>
            <person name="Johnson J."/>
            <person name="Barry K."/>
            <person name="LaButti K."/>
            <person name="Ng V."/>
            <person name="Ahrendt S."/>
            <person name="Min B."/>
            <person name="Choi I.G."/>
            <person name="Park H."/>
            <person name="Plett J.M."/>
            <person name="Magnuson J."/>
            <person name="Spatafora J.W."/>
            <person name="Nagy L.G."/>
            <person name="Henrissat B."/>
            <person name="Grigoriev I.V."/>
            <person name="Yang Z.L."/>
            <person name="Xu J."/>
            <person name="Martin F.M."/>
        </authorList>
    </citation>
    <scope>NUCLEOTIDE SEQUENCE</scope>
    <source>
        <strain evidence="1">KUC20120723A-06</strain>
    </source>
</reference>
<accession>A0ACB8AV39</accession>
<sequence>MRYFNRYTYTEIALYGKPYILSATGIDALVNDPLVSMTPTQGVYPVGRLCSLFAYL</sequence>
<name>A0ACB8AV39_9AGAM</name>
<evidence type="ECO:0000313" key="1">
    <source>
        <dbReference type="EMBL" id="KAH7917355.1"/>
    </source>
</evidence>
<dbReference type="Proteomes" id="UP000790709">
    <property type="component" value="Unassembled WGS sequence"/>
</dbReference>
<evidence type="ECO:0000313" key="2">
    <source>
        <dbReference type="Proteomes" id="UP000790709"/>
    </source>
</evidence>
<keyword evidence="2" id="KW-1185">Reference proteome</keyword>